<dbReference type="EMBL" id="KV425554">
    <property type="protein sequence ID" value="KZT29252.1"/>
    <property type="molecule type" value="Genomic_DNA"/>
</dbReference>
<evidence type="ECO:0000256" key="1">
    <source>
        <dbReference type="SAM" id="MobiDB-lite"/>
    </source>
</evidence>
<dbReference type="OrthoDB" id="2894483at2759"/>
<evidence type="ECO:0000313" key="3">
    <source>
        <dbReference type="Proteomes" id="UP000076761"/>
    </source>
</evidence>
<protein>
    <submittedName>
        <fullName evidence="2">Uncharacterized protein</fullName>
    </submittedName>
</protein>
<feature type="compositionally biased region" description="Polar residues" evidence="1">
    <location>
        <begin position="45"/>
        <end position="57"/>
    </location>
</feature>
<accession>A0A165V6X7</accession>
<feature type="region of interest" description="Disordered" evidence="1">
    <location>
        <begin position="130"/>
        <end position="245"/>
    </location>
</feature>
<dbReference type="InParanoid" id="A0A165V6X7"/>
<keyword evidence="3" id="KW-1185">Reference proteome</keyword>
<feature type="region of interest" description="Disordered" evidence="1">
    <location>
        <begin position="417"/>
        <end position="466"/>
    </location>
</feature>
<feature type="region of interest" description="Disordered" evidence="1">
    <location>
        <begin position="615"/>
        <end position="645"/>
    </location>
</feature>
<feature type="compositionally biased region" description="Polar residues" evidence="1">
    <location>
        <begin position="443"/>
        <end position="459"/>
    </location>
</feature>
<feature type="compositionally biased region" description="Polar residues" evidence="1">
    <location>
        <begin position="220"/>
        <end position="235"/>
    </location>
</feature>
<gene>
    <name evidence="2" type="ORF">NEOLEDRAFT_1166791</name>
</gene>
<dbReference type="AlphaFoldDB" id="A0A165V6X7"/>
<dbReference type="Proteomes" id="UP000076761">
    <property type="component" value="Unassembled WGS sequence"/>
</dbReference>
<feature type="region of interest" description="Disordered" evidence="1">
    <location>
        <begin position="282"/>
        <end position="357"/>
    </location>
</feature>
<feature type="compositionally biased region" description="Basic and acidic residues" evidence="1">
    <location>
        <begin position="189"/>
        <end position="200"/>
    </location>
</feature>
<feature type="compositionally biased region" description="Low complexity" evidence="1">
    <location>
        <begin position="313"/>
        <end position="351"/>
    </location>
</feature>
<name>A0A165V6X7_9AGAM</name>
<proteinExistence type="predicted"/>
<feature type="compositionally biased region" description="Basic residues" evidence="1">
    <location>
        <begin position="172"/>
        <end position="185"/>
    </location>
</feature>
<reference evidence="2 3" key="1">
    <citation type="journal article" date="2016" name="Mol. Biol. Evol.">
        <title>Comparative Genomics of Early-Diverging Mushroom-Forming Fungi Provides Insights into the Origins of Lignocellulose Decay Capabilities.</title>
        <authorList>
            <person name="Nagy L.G."/>
            <person name="Riley R."/>
            <person name="Tritt A."/>
            <person name="Adam C."/>
            <person name="Daum C."/>
            <person name="Floudas D."/>
            <person name="Sun H."/>
            <person name="Yadav J.S."/>
            <person name="Pangilinan J."/>
            <person name="Larsson K.H."/>
            <person name="Matsuura K."/>
            <person name="Barry K."/>
            <person name="Labutti K."/>
            <person name="Kuo R."/>
            <person name="Ohm R.A."/>
            <person name="Bhattacharya S.S."/>
            <person name="Shirouzu T."/>
            <person name="Yoshinaga Y."/>
            <person name="Martin F.M."/>
            <person name="Grigoriev I.V."/>
            <person name="Hibbett D.S."/>
        </authorList>
    </citation>
    <scope>NUCLEOTIDE SEQUENCE [LARGE SCALE GENOMIC DNA]</scope>
    <source>
        <strain evidence="2 3">HHB14362 ss-1</strain>
    </source>
</reference>
<feature type="region of interest" description="Disordered" evidence="1">
    <location>
        <begin position="492"/>
        <end position="550"/>
    </location>
</feature>
<feature type="compositionally biased region" description="Low complexity" evidence="1">
    <location>
        <begin position="505"/>
        <end position="538"/>
    </location>
</feature>
<organism evidence="2 3">
    <name type="scientific">Neolentinus lepideus HHB14362 ss-1</name>
    <dbReference type="NCBI Taxonomy" id="1314782"/>
    <lineage>
        <taxon>Eukaryota</taxon>
        <taxon>Fungi</taxon>
        <taxon>Dikarya</taxon>
        <taxon>Basidiomycota</taxon>
        <taxon>Agaricomycotina</taxon>
        <taxon>Agaricomycetes</taxon>
        <taxon>Gloeophyllales</taxon>
        <taxon>Gloeophyllaceae</taxon>
        <taxon>Neolentinus</taxon>
    </lineage>
</organism>
<feature type="region of interest" description="Disordered" evidence="1">
    <location>
        <begin position="27"/>
        <end position="65"/>
    </location>
</feature>
<sequence length="668" mass="71924">MSPPSMSALNDLLCPFSSCESVCTLVPDDSDVDTTESGQGDKLVSPTSTKPDPTSATSKDESLDRAAASDIALDFLRSNNIPHPTTYAEATNLADRFPQHNLAILSLPIRHSRQSQPWATSKSFVKNIASHQKGNAEDRRPLNRRGPAHTPERPNWALAPDEPETRSSRSPSRGRTRRRERKHASPARTRNERRSKDERASPSSSPVFPAQMIKSLQKLAEQQNSEAAQNSARSTGRNRESPVQVRVRIPTDEILLSAPAFTKVASNSCALSRYPLYDAATPRQSEGHQLPPHLPASSIPHSPRTPSHQPHRQSGLSPVQSQQPSSMVGPAACDKSSSPFPRSSSTTTTLRRGPDLHDLMIPPAAPWRPLAMTPASEYDMRCELPELMRRMMVGDAGVGDVAAPRDGSSGWHSRGIVFGEGGVPRSPRGDGGFGLHSADSGHEQANSSSKWQGQDQKPSTGVGVNPSDCFGQAALLSSQGVPTGTAQDIFSRQRSTGEPPTPTRPSAASHLYSSSSASRQHSSRFSRSSPISTSFNPSVVPPPPAPTKAAVHFTNGNIAQPAYQKPPYPYTHAAKPSLDELINAMPHEELTHPALYEYVKAQIDAGLPDQALLKRDSPGEAEEVEAGEKAKLNTSSIPPGLSPPRGVFVQAKQDGWISFGHAKPVPLM</sequence>
<evidence type="ECO:0000313" key="2">
    <source>
        <dbReference type="EMBL" id="KZT29252.1"/>
    </source>
</evidence>